<dbReference type="SUPFAM" id="SSF75632">
    <property type="entry name" value="Cullin homology domain"/>
    <property type="match status" value="1"/>
</dbReference>
<dbReference type="EMBL" id="BAJS01000008">
    <property type="protein sequence ID" value="GAK36590.1"/>
    <property type="molecule type" value="Genomic_DNA"/>
</dbReference>
<organism evidence="1 2">
    <name type="scientific">Bacteroides graminisolvens DSM 19988 = JCM 15093</name>
    <dbReference type="NCBI Taxonomy" id="1121097"/>
    <lineage>
        <taxon>Bacteria</taxon>
        <taxon>Pseudomonadati</taxon>
        <taxon>Bacteroidota</taxon>
        <taxon>Bacteroidia</taxon>
        <taxon>Bacteroidales</taxon>
        <taxon>Bacteroidaceae</taxon>
        <taxon>Bacteroides</taxon>
    </lineage>
</organism>
<name>A0A069D2R2_9BACE</name>
<sequence>MDNNQISINADIVLQLMNNTPSGLTYNELKERCHLSDKDLSMAIGWLVRENKIMYLSDLDNDRLYLNVYFYF</sequence>
<evidence type="ECO:0008006" key="3">
    <source>
        <dbReference type="Google" id="ProtNLM"/>
    </source>
</evidence>
<gene>
    <name evidence="1" type="ORF">JCM15093_1762</name>
</gene>
<dbReference type="InterPro" id="IPR019707">
    <property type="entry name" value="DUF2582"/>
</dbReference>
<dbReference type="OrthoDB" id="1079818at2"/>
<dbReference type="Proteomes" id="UP000027601">
    <property type="component" value="Unassembled WGS sequence"/>
</dbReference>
<keyword evidence="2" id="KW-1185">Reference proteome</keyword>
<dbReference type="InterPro" id="IPR036317">
    <property type="entry name" value="Cullin_homology_sf"/>
</dbReference>
<dbReference type="Pfam" id="PF10771">
    <property type="entry name" value="DUF2582"/>
    <property type="match status" value="1"/>
</dbReference>
<dbReference type="InterPro" id="IPR036388">
    <property type="entry name" value="WH-like_DNA-bd_sf"/>
</dbReference>
<dbReference type="Gene3D" id="1.10.10.10">
    <property type="entry name" value="Winged helix-like DNA-binding domain superfamily/Winged helix DNA-binding domain"/>
    <property type="match status" value="1"/>
</dbReference>
<dbReference type="RefSeq" id="WP_024996454.1">
    <property type="nucleotide sequence ID" value="NZ_ATZI01000007.1"/>
</dbReference>
<protein>
    <recommendedName>
        <fullName evidence="3">Winged helix-turn-helix domain-containing protein</fullName>
    </recommendedName>
</protein>
<evidence type="ECO:0000313" key="1">
    <source>
        <dbReference type="EMBL" id="GAK36590.1"/>
    </source>
</evidence>
<dbReference type="eggNOG" id="ENOG502ZSN5">
    <property type="taxonomic scope" value="Bacteria"/>
</dbReference>
<evidence type="ECO:0000313" key="2">
    <source>
        <dbReference type="Proteomes" id="UP000027601"/>
    </source>
</evidence>
<dbReference type="STRING" id="1121097.GCA_000428125_02019"/>
<dbReference type="AlphaFoldDB" id="A0A069D2R2"/>
<reference evidence="1 2" key="1">
    <citation type="journal article" date="2015" name="Microbes Environ.">
        <title>Distribution and evolution of nitrogen fixation genes in the phylum bacteroidetes.</title>
        <authorList>
            <person name="Inoue J."/>
            <person name="Oshima K."/>
            <person name="Suda W."/>
            <person name="Sakamoto M."/>
            <person name="Iino T."/>
            <person name="Noda S."/>
            <person name="Hongoh Y."/>
            <person name="Hattori M."/>
            <person name="Ohkuma M."/>
        </authorList>
    </citation>
    <scope>NUCLEOTIDE SEQUENCE [LARGE SCALE GENOMIC DNA]</scope>
    <source>
        <strain evidence="1 2">JCM 15093</strain>
    </source>
</reference>
<proteinExistence type="predicted"/>
<accession>A0A069D2R2</accession>
<comment type="caution">
    <text evidence="1">The sequence shown here is derived from an EMBL/GenBank/DDBJ whole genome shotgun (WGS) entry which is preliminary data.</text>
</comment>